<evidence type="ECO:0000256" key="2">
    <source>
        <dbReference type="ARBA" id="ARBA00022729"/>
    </source>
</evidence>
<keyword evidence="2 6" id="KW-0732">Signal</keyword>
<evidence type="ECO:0000259" key="7">
    <source>
        <dbReference type="Pfam" id="PF13505"/>
    </source>
</evidence>
<evidence type="ECO:0000256" key="4">
    <source>
        <dbReference type="ARBA" id="ARBA00023139"/>
    </source>
</evidence>
<feature type="chain" id="PRO_5020558764" evidence="6">
    <location>
        <begin position="24"/>
        <end position="478"/>
    </location>
</feature>
<dbReference type="GO" id="GO:0030288">
    <property type="term" value="C:outer membrane-bounded periplasmic space"/>
    <property type="evidence" value="ECO:0007669"/>
    <property type="project" value="InterPro"/>
</dbReference>
<feature type="signal peptide" evidence="6">
    <location>
        <begin position="1"/>
        <end position="23"/>
    </location>
</feature>
<reference evidence="8 9" key="1">
    <citation type="submission" date="2018-07" db="EMBL/GenBank/DDBJ databases">
        <title>Leeuwenhoekiella genomics.</title>
        <authorList>
            <person name="Tahon G."/>
            <person name="Willems A."/>
        </authorList>
    </citation>
    <scope>NUCLEOTIDE SEQUENCE [LARGE SCALE GENOMIC DNA]</scope>
    <source>
        <strain evidence="8 9">LMG 22550</strain>
    </source>
</reference>
<feature type="domain" description="Outer membrane protein beta-barrel" evidence="7">
    <location>
        <begin position="297"/>
        <end position="457"/>
    </location>
</feature>
<accession>A0A4Q0P8Q6</accession>
<dbReference type="EMBL" id="QOVM01000003">
    <property type="protein sequence ID" value="RXG22576.1"/>
    <property type="molecule type" value="Genomic_DNA"/>
</dbReference>
<dbReference type="InterPro" id="IPR005534">
    <property type="entry name" value="Curli_assmbl/transp-comp_CsgG"/>
</dbReference>
<dbReference type="Pfam" id="PF03783">
    <property type="entry name" value="CsgG"/>
    <property type="match status" value="1"/>
</dbReference>
<dbReference type="AlphaFoldDB" id="A0A4Q0P8Q6"/>
<dbReference type="SUPFAM" id="SSF56925">
    <property type="entry name" value="OMPA-like"/>
    <property type="match status" value="1"/>
</dbReference>
<keyword evidence="5" id="KW-0449">Lipoprotein</keyword>
<evidence type="ECO:0000256" key="3">
    <source>
        <dbReference type="ARBA" id="ARBA00023136"/>
    </source>
</evidence>
<evidence type="ECO:0000256" key="1">
    <source>
        <dbReference type="ARBA" id="ARBA00022475"/>
    </source>
</evidence>
<dbReference type="Pfam" id="PF13505">
    <property type="entry name" value="OMP_b-brl"/>
    <property type="match status" value="1"/>
</dbReference>
<proteinExistence type="predicted"/>
<dbReference type="PANTHER" id="PTHR41164">
    <property type="entry name" value="CURLI PRODUCTION ASSEMBLY/TRANSPORT COMPONENT CSGG"/>
    <property type="match status" value="1"/>
</dbReference>
<evidence type="ECO:0000256" key="5">
    <source>
        <dbReference type="ARBA" id="ARBA00023288"/>
    </source>
</evidence>
<evidence type="ECO:0000256" key="6">
    <source>
        <dbReference type="SAM" id="SignalP"/>
    </source>
</evidence>
<dbReference type="RefSeq" id="WP_128757565.1">
    <property type="nucleotide sequence ID" value="NZ_QOVM01000003.1"/>
</dbReference>
<keyword evidence="1" id="KW-1003">Cell membrane</keyword>
<dbReference type="PANTHER" id="PTHR41164:SF1">
    <property type="entry name" value="CURLI PRODUCTION ASSEMBLY_TRANSPORT COMPONENT CSGG"/>
    <property type="match status" value="1"/>
</dbReference>
<keyword evidence="3" id="KW-0472">Membrane</keyword>
<organism evidence="8 9">
    <name type="scientific">Leeuwenhoekiella aequorea</name>
    <dbReference type="NCBI Taxonomy" id="283736"/>
    <lineage>
        <taxon>Bacteria</taxon>
        <taxon>Pseudomonadati</taxon>
        <taxon>Bacteroidota</taxon>
        <taxon>Flavobacteriia</taxon>
        <taxon>Flavobacteriales</taxon>
        <taxon>Flavobacteriaceae</taxon>
        <taxon>Leeuwenhoekiella</taxon>
    </lineage>
</organism>
<evidence type="ECO:0000313" key="8">
    <source>
        <dbReference type="EMBL" id="RXG22576.1"/>
    </source>
</evidence>
<evidence type="ECO:0000313" key="9">
    <source>
        <dbReference type="Proteomes" id="UP000289238"/>
    </source>
</evidence>
<gene>
    <name evidence="8" type="ORF">DSM00_1675</name>
</gene>
<comment type="caution">
    <text evidence="8">The sequence shown here is derived from an EMBL/GenBank/DDBJ whole genome shotgun (WGS) entry which is preliminary data.</text>
</comment>
<protein>
    <submittedName>
        <fullName evidence="8">Curli biogenesis system outer membrane secretion channel CsgG</fullName>
    </submittedName>
</protein>
<dbReference type="PROSITE" id="PS51257">
    <property type="entry name" value="PROKAR_LIPOPROTEIN"/>
    <property type="match status" value="1"/>
</dbReference>
<keyword evidence="4" id="KW-0564">Palmitate</keyword>
<dbReference type="OrthoDB" id="1110708at2"/>
<dbReference type="Proteomes" id="UP000289238">
    <property type="component" value="Unassembled WGS sequence"/>
</dbReference>
<dbReference type="InterPro" id="IPR011250">
    <property type="entry name" value="OMP/PagP_B-barrel"/>
</dbReference>
<dbReference type="InterPro" id="IPR027385">
    <property type="entry name" value="Beta-barrel_OMP"/>
</dbReference>
<dbReference type="Gene3D" id="3.40.50.10610">
    <property type="entry name" value="ABC-type transport auxiliary lipoprotein component"/>
    <property type="match status" value="2"/>
</dbReference>
<keyword evidence="9" id="KW-1185">Reference proteome</keyword>
<name>A0A4Q0P8Q6_9FLAO</name>
<sequence>MKYYKLQLYLMSVFLLSSCGAYFNQPFDQTPARLGEYSKSTKTLLGLPPAQSPVEVAVYNFSDQTGQYKAVENGSTFSTAVTQGSTAILLKALEDSGWFIPIERENLSNLSTERNIIRNTKQEYIKNLNPNEPPLPPLKYAGIILEGGIVSYDTNIITGGVGARYFGLGGSAKYRQDRITVYLRMVSTSNGEILKTVYVSKTILSQALDASLFRFVKFQRLLETEMGITRNEPVQLAIKDAVEKAVHDLIVEGIEGGFWSAKGGNQVNEEVVANYNAEKEIAESTGIYNRIFFQQKFKNSINFSLGTSLLDADYSDTHFGPMAKIGYNLGLSEVVSLNVNSAYMRFKTGSTFEESFASIDLNAEFRLLRNDKLSPYIYGGGGILFGFENDGFLGLDADQTDAKVQYGAGIEYAISPRIGMRIWGEHNITFSDKVDNLVNGKRDDFYFNFGVGLKYYFNFTNKKKDGLSDDSQVKSPKN</sequence>
<dbReference type="Gene3D" id="2.40.160.20">
    <property type="match status" value="1"/>
</dbReference>